<feature type="compositionally biased region" description="Low complexity" evidence="8">
    <location>
        <begin position="1"/>
        <end position="15"/>
    </location>
</feature>
<dbReference type="GeneID" id="119724829"/>
<keyword evidence="11" id="KW-1185">Reference proteome</keyword>
<reference evidence="10" key="1">
    <citation type="submission" date="2022-11" db="UniProtKB">
        <authorList>
            <consortium name="EnsemblMetazoa"/>
        </authorList>
    </citation>
    <scope>IDENTIFICATION</scope>
</reference>
<dbReference type="Pfam" id="PF08609">
    <property type="entry name" value="Fes1"/>
    <property type="match status" value="1"/>
</dbReference>
<dbReference type="RefSeq" id="XP_038052006.1">
    <property type="nucleotide sequence ID" value="XM_038196078.1"/>
</dbReference>
<dbReference type="FunFam" id="1.25.10.10:FF:000178">
    <property type="entry name" value="hsp70-binding protein 1 isoform X1"/>
    <property type="match status" value="1"/>
</dbReference>
<dbReference type="OMA" id="CHVQSGL"/>
<evidence type="ECO:0000256" key="1">
    <source>
        <dbReference type="ARBA" id="ARBA00022553"/>
    </source>
</evidence>
<evidence type="ECO:0000256" key="5">
    <source>
        <dbReference type="ARBA" id="ARBA00075420"/>
    </source>
</evidence>
<protein>
    <recommendedName>
        <fullName evidence="4">Hsp70-binding protein 1</fullName>
    </recommendedName>
    <alternativeName>
        <fullName evidence="5">Heat shock protein-binding protein 1</fullName>
    </alternativeName>
    <alternativeName>
        <fullName evidence="6">Hsp70-interacting protein 1</fullName>
    </alternativeName>
</protein>
<dbReference type="AlphaFoldDB" id="A0A913ZLS3"/>
<dbReference type="PANTHER" id="PTHR19316">
    <property type="entry name" value="PROTEIN FOLDING REGULATOR"/>
    <property type="match status" value="1"/>
</dbReference>
<dbReference type="Gene3D" id="1.25.10.10">
    <property type="entry name" value="Leucine-rich Repeat Variant"/>
    <property type="match status" value="1"/>
</dbReference>
<proteinExistence type="predicted"/>
<evidence type="ECO:0000256" key="4">
    <source>
        <dbReference type="ARBA" id="ARBA00069271"/>
    </source>
</evidence>
<accession>A0A913ZLS3</accession>
<evidence type="ECO:0000256" key="3">
    <source>
        <dbReference type="ARBA" id="ARBA00064806"/>
    </source>
</evidence>
<dbReference type="SUPFAM" id="SSF48371">
    <property type="entry name" value="ARM repeat"/>
    <property type="match status" value="1"/>
</dbReference>
<feature type="region of interest" description="Disordered" evidence="8">
    <location>
        <begin position="1"/>
        <end position="53"/>
    </location>
</feature>
<dbReference type="RefSeq" id="XP_038052014.1">
    <property type="nucleotide sequence ID" value="XM_038196086.1"/>
</dbReference>
<keyword evidence="7" id="KW-0175">Coiled coil</keyword>
<dbReference type="InterPro" id="IPR013918">
    <property type="entry name" value="Nucleotide_exch_fac_Fes1"/>
</dbReference>
<dbReference type="InterPro" id="IPR016024">
    <property type="entry name" value="ARM-type_fold"/>
</dbReference>
<dbReference type="Proteomes" id="UP000887568">
    <property type="component" value="Unplaced"/>
</dbReference>
<evidence type="ECO:0000259" key="9">
    <source>
        <dbReference type="Pfam" id="PF08609"/>
    </source>
</evidence>
<dbReference type="GO" id="GO:0005783">
    <property type="term" value="C:endoplasmic reticulum"/>
    <property type="evidence" value="ECO:0007669"/>
    <property type="project" value="TreeGrafter"/>
</dbReference>
<evidence type="ECO:0000256" key="8">
    <source>
        <dbReference type="SAM" id="MobiDB-lite"/>
    </source>
</evidence>
<keyword evidence="2" id="KW-0677">Repeat</keyword>
<dbReference type="PANTHER" id="PTHR19316:SF18">
    <property type="entry name" value="HSP70-BINDING PROTEIN 1"/>
    <property type="match status" value="1"/>
</dbReference>
<name>A0A913ZLS3_PATMI</name>
<dbReference type="OrthoDB" id="10250458at2759"/>
<keyword evidence="1" id="KW-0597">Phosphoprotein</keyword>
<feature type="coiled-coil region" evidence="7">
    <location>
        <begin position="82"/>
        <end position="116"/>
    </location>
</feature>
<evidence type="ECO:0000256" key="2">
    <source>
        <dbReference type="ARBA" id="ARBA00022737"/>
    </source>
</evidence>
<dbReference type="CTD" id="23640"/>
<dbReference type="InterPro" id="IPR011989">
    <property type="entry name" value="ARM-like"/>
</dbReference>
<dbReference type="EnsemblMetazoa" id="XM_038196078.1">
    <property type="protein sequence ID" value="XP_038052006.1"/>
    <property type="gene ID" value="LOC119724829"/>
</dbReference>
<comment type="subunit">
    <text evidence="3">Interacts with the ATP-binding domain of HSPA1A. Detected in a ternary complex containing STUB1, HSPA1A and HSPBP1. Interacts with PGLYRP1; this interaction blocks the cytotoxic activity of the PGLYRP1-HSPA1A complex.</text>
</comment>
<evidence type="ECO:0000313" key="10">
    <source>
        <dbReference type="EnsemblMetazoa" id="XP_038052006.1"/>
    </source>
</evidence>
<evidence type="ECO:0000313" key="11">
    <source>
        <dbReference type="Proteomes" id="UP000887568"/>
    </source>
</evidence>
<organism evidence="10 11">
    <name type="scientific">Patiria miniata</name>
    <name type="common">Bat star</name>
    <name type="synonym">Asterina miniata</name>
    <dbReference type="NCBI Taxonomy" id="46514"/>
    <lineage>
        <taxon>Eukaryota</taxon>
        <taxon>Metazoa</taxon>
        <taxon>Echinodermata</taxon>
        <taxon>Eleutherozoa</taxon>
        <taxon>Asterozoa</taxon>
        <taxon>Asteroidea</taxon>
        <taxon>Valvatacea</taxon>
        <taxon>Valvatida</taxon>
        <taxon>Asterinidae</taxon>
        <taxon>Patiria</taxon>
    </lineage>
</organism>
<sequence>MASSGGNQDDNSSSGNERRQPRSLEDVLKLAVQNTPTGEEPGTQGDQHAQMDPERREFLNKVFTEMHKDETKEMISLVETVRQKLDSENEVDEETVENALENLRDLSDTIDNAQDFHKIGGTRLLPQLMDHARSEVRWRTFDLIANLVQNVPFNQKVLLEMGGVEKLLTAVDKDSSDKCRVKGLYALSCLARDNEACLKVFVDNDGFSVLMRAMQSDVEKLQIKSAFMLKALFHTAAGLKDILHNMGMVHQLIGLLQTDHTPTHEHFMSALLNLVTDHTGCIDDCRQPELHFKEFLTARQEFLNGKPEFQEEYSYSQQLMTICFSGNHSNTTLDR</sequence>
<dbReference type="InterPro" id="IPR050693">
    <property type="entry name" value="Hsp70_NEF-Inhibitors"/>
</dbReference>
<dbReference type="GO" id="GO:0000774">
    <property type="term" value="F:adenyl-nucleotide exchange factor activity"/>
    <property type="evidence" value="ECO:0007669"/>
    <property type="project" value="TreeGrafter"/>
</dbReference>
<evidence type="ECO:0000256" key="6">
    <source>
        <dbReference type="ARBA" id="ARBA00081319"/>
    </source>
</evidence>
<feature type="domain" description="Nucleotide exchange factor Fes1" evidence="9">
    <location>
        <begin position="24"/>
        <end position="115"/>
    </location>
</feature>
<dbReference type="EnsemblMetazoa" id="XM_038196086.1">
    <property type="protein sequence ID" value="XP_038052014.1"/>
    <property type="gene ID" value="LOC119724829"/>
</dbReference>
<evidence type="ECO:0000256" key="7">
    <source>
        <dbReference type="SAM" id="Coils"/>
    </source>
</evidence>
<feature type="compositionally biased region" description="Basic and acidic residues" evidence="8">
    <location>
        <begin position="16"/>
        <end position="28"/>
    </location>
</feature>